<dbReference type="Proteomes" id="UP001216329">
    <property type="component" value="Chromosome"/>
</dbReference>
<gene>
    <name evidence="2" type="ORF">P0Y58_02150</name>
</gene>
<evidence type="ECO:0000313" key="3">
    <source>
        <dbReference type="Proteomes" id="UP001216329"/>
    </source>
</evidence>
<dbReference type="AlphaFoldDB" id="A0AAJ6BDR1"/>
<keyword evidence="1" id="KW-0175">Coiled coil</keyword>
<name>A0AAJ6BDR1_9PSED</name>
<sequence>MTTYTKKSASKTTQPYWTATKFRNLLILLMALPRFSVPLINVDQSTVINQSFYNVQTKPFAEAPPMNKLDPETIQKQLELWEAATAAQRRYAEAQATASAERLEELRQQAEFLTSAASSYHLDSMSSDKKIRH</sequence>
<proteinExistence type="predicted"/>
<evidence type="ECO:0000256" key="1">
    <source>
        <dbReference type="SAM" id="Coils"/>
    </source>
</evidence>
<feature type="coiled-coil region" evidence="1">
    <location>
        <begin position="89"/>
        <end position="116"/>
    </location>
</feature>
<reference evidence="2" key="1">
    <citation type="submission" date="2023-03" db="EMBL/GenBank/DDBJ databases">
        <title>Andean soil-derived lignocellulolytic bacterial consortium as a source of novel taxa and putative plastic-active enzymes.</title>
        <authorList>
            <person name="Diaz-Garcia L."/>
            <person name="Chuvochina M."/>
            <person name="Feuerriegel G."/>
            <person name="Bunk B."/>
            <person name="Sproer C."/>
            <person name="Streit W.R."/>
            <person name="Rodriguez L.M."/>
            <person name="Overmann J."/>
            <person name="Jimenez D.J."/>
        </authorList>
    </citation>
    <scope>NUCLEOTIDE SEQUENCE</scope>
    <source>
        <strain evidence="2">MAG 876</strain>
    </source>
</reference>
<accession>A0AAJ6BDR1</accession>
<organism evidence="2 3">
    <name type="scientific">Candidatus Pseudomonas phytovorans</name>
    <dbReference type="NCBI Taxonomy" id="3121377"/>
    <lineage>
        <taxon>Bacteria</taxon>
        <taxon>Pseudomonadati</taxon>
        <taxon>Pseudomonadota</taxon>
        <taxon>Gammaproteobacteria</taxon>
        <taxon>Pseudomonadales</taxon>
        <taxon>Pseudomonadaceae</taxon>
        <taxon>Pseudomonas</taxon>
    </lineage>
</organism>
<evidence type="ECO:0000313" key="2">
    <source>
        <dbReference type="EMBL" id="WEK31011.1"/>
    </source>
</evidence>
<protein>
    <submittedName>
        <fullName evidence="2">Uncharacterized protein</fullName>
    </submittedName>
</protein>
<dbReference type="EMBL" id="CP119325">
    <property type="protein sequence ID" value="WEK31011.1"/>
    <property type="molecule type" value="Genomic_DNA"/>
</dbReference>